<dbReference type="RefSeq" id="WP_252855147.1">
    <property type="nucleotide sequence ID" value="NZ_JAMXLR010000087.1"/>
</dbReference>
<accession>A0A9X2JIG5</accession>
<dbReference type="Proteomes" id="UP001155241">
    <property type="component" value="Unassembled WGS sequence"/>
</dbReference>
<evidence type="ECO:0000313" key="2">
    <source>
        <dbReference type="EMBL" id="MCO6047035.1"/>
    </source>
</evidence>
<organism evidence="2 3">
    <name type="scientific">Aeoliella straminimaris</name>
    <dbReference type="NCBI Taxonomy" id="2954799"/>
    <lineage>
        <taxon>Bacteria</taxon>
        <taxon>Pseudomonadati</taxon>
        <taxon>Planctomycetota</taxon>
        <taxon>Planctomycetia</taxon>
        <taxon>Pirellulales</taxon>
        <taxon>Lacipirellulaceae</taxon>
        <taxon>Aeoliella</taxon>
    </lineage>
</organism>
<dbReference type="AlphaFoldDB" id="A0A9X2JIG5"/>
<proteinExistence type="predicted"/>
<reference evidence="2" key="1">
    <citation type="submission" date="2022-06" db="EMBL/GenBank/DDBJ databases">
        <title>Aeoliella straminimaris, a novel planctomycete from sediments.</title>
        <authorList>
            <person name="Vitorino I.R."/>
            <person name="Lage O.M."/>
        </authorList>
    </citation>
    <scope>NUCLEOTIDE SEQUENCE</scope>
    <source>
        <strain evidence="2">ICT_H6.2</strain>
    </source>
</reference>
<feature type="region of interest" description="Disordered" evidence="1">
    <location>
        <begin position="149"/>
        <end position="172"/>
    </location>
</feature>
<dbReference type="PROSITE" id="PS51257">
    <property type="entry name" value="PROKAR_LIPOPROTEIN"/>
    <property type="match status" value="1"/>
</dbReference>
<gene>
    <name evidence="2" type="ORF">NG895_24310</name>
</gene>
<name>A0A9X2JIG5_9BACT</name>
<keyword evidence="3" id="KW-1185">Reference proteome</keyword>
<sequence>MKRIALLLAVGLIVTSFTGCGCCRRIRGAICPGAFCGSRAPVMGSVRAPAPAPIVMPPQVVTAPPVVQAPQYVQPRVIRPQMVAPQCVPCCPCPCPTVCDPCCPPANECCTGYGSTCCDSGCNVCDNDCGCNAPFGIQVGPGEYFGGVQDAGGEWQGSRAPTDAGPDPGPAE</sequence>
<comment type="caution">
    <text evidence="2">The sequence shown here is derived from an EMBL/GenBank/DDBJ whole genome shotgun (WGS) entry which is preliminary data.</text>
</comment>
<dbReference type="EMBL" id="JAMXLR010000087">
    <property type="protein sequence ID" value="MCO6047035.1"/>
    <property type="molecule type" value="Genomic_DNA"/>
</dbReference>
<evidence type="ECO:0000313" key="3">
    <source>
        <dbReference type="Proteomes" id="UP001155241"/>
    </source>
</evidence>
<protein>
    <submittedName>
        <fullName evidence="2">Uncharacterized protein</fullName>
    </submittedName>
</protein>
<evidence type="ECO:0000256" key="1">
    <source>
        <dbReference type="SAM" id="MobiDB-lite"/>
    </source>
</evidence>